<gene>
    <name evidence="2" type="ORF">DI392_14250</name>
</gene>
<proteinExistence type="predicted"/>
<dbReference type="InterPro" id="IPR018637">
    <property type="entry name" value="DUF2059"/>
</dbReference>
<reference evidence="2 3" key="1">
    <citation type="submission" date="2018-05" db="EMBL/GenBank/DDBJ databases">
        <title>Vibrio limimaris sp. nov., isolated from marine sediment.</title>
        <authorList>
            <person name="Li C.-M."/>
        </authorList>
    </citation>
    <scope>NUCLEOTIDE SEQUENCE [LARGE SCALE GENOMIC DNA]</scope>
    <source>
        <strain evidence="2 3">E4404</strain>
    </source>
</reference>
<dbReference type="Proteomes" id="UP000245362">
    <property type="component" value="Unassembled WGS sequence"/>
</dbReference>
<feature type="domain" description="DUF2059" evidence="1">
    <location>
        <begin position="119"/>
        <end position="175"/>
    </location>
</feature>
<dbReference type="EMBL" id="QFWT01000008">
    <property type="protein sequence ID" value="PWI32580.1"/>
    <property type="molecule type" value="Genomic_DNA"/>
</dbReference>
<evidence type="ECO:0000313" key="3">
    <source>
        <dbReference type="Proteomes" id="UP000245362"/>
    </source>
</evidence>
<comment type="caution">
    <text evidence="2">The sequence shown here is derived from an EMBL/GenBank/DDBJ whole genome shotgun (WGS) entry which is preliminary data.</text>
</comment>
<dbReference type="AlphaFoldDB" id="A0A2U3B716"/>
<dbReference type="Pfam" id="PF09832">
    <property type="entry name" value="DUF2059"/>
    <property type="match status" value="1"/>
</dbReference>
<evidence type="ECO:0000259" key="1">
    <source>
        <dbReference type="Pfam" id="PF09832"/>
    </source>
</evidence>
<protein>
    <recommendedName>
        <fullName evidence="1">DUF2059 domain-containing protein</fullName>
    </recommendedName>
</protein>
<evidence type="ECO:0000313" key="2">
    <source>
        <dbReference type="EMBL" id="PWI32580.1"/>
    </source>
</evidence>
<name>A0A2U3B716_9VIBR</name>
<sequence>MFTYEIQNLVTYCIYYRAIYSSNHILTIEIIMRKFIVCLLLLLPLQVSADDESKRNKIIELANVMHMDVLLESINEQFLTMMENITKELNVTPKEKSILRNHYKKVNDLLTQELHQGKFELFLVDMYDKNLTESEVEAMLSFYTTKEGQSILRKAPIITRESMIYGQELYKKLLPKIQSIALEIQQTLADHRA</sequence>
<keyword evidence="3" id="KW-1185">Reference proteome</keyword>
<accession>A0A2U3B716</accession>
<organism evidence="2 3">
    <name type="scientific">Vibrio albus</name>
    <dbReference type="NCBI Taxonomy" id="2200953"/>
    <lineage>
        <taxon>Bacteria</taxon>
        <taxon>Pseudomonadati</taxon>
        <taxon>Pseudomonadota</taxon>
        <taxon>Gammaproteobacteria</taxon>
        <taxon>Vibrionales</taxon>
        <taxon>Vibrionaceae</taxon>
        <taxon>Vibrio</taxon>
    </lineage>
</organism>
<dbReference type="OrthoDB" id="191313at2"/>